<evidence type="ECO:0000313" key="1">
    <source>
        <dbReference type="EMBL" id="EDL82670.1"/>
    </source>
</evidence>
<dbReference type="AlphaFoldDB" id="A6KUX4"/>
<protein>
    <submittedName>
        <fullName evidence="1">RCG49939</fullName>
    </submittedName>
</protein>
<accession>A6KUX4</accession>
<dbReference type="Proteomes" id="UP000234681">
    <property type="component" value="Unassembled WGS sequence"/>
</dbReference>
<proteinExistence type="predicted"/>
<evidence type="ECO:0000313" key="2">
    <source>
        <dbReference type="Proteomes" id="UP000234681"/>
    </source>
</evidence>
<dbReference type="EMBL" id="CH475088">
    <property type="protein sequence ID" value="EDL82670.1"/>
    <property type="molecule type" value="Genomic_DNA"/>
</dbReference>
<gene>
    <name evidence="1" type="ORF">rCG_49939</name>
</gene>
<sequence>MSKGCIVCYQIISLNRDGCEASSWFMWDHWHRVTHLAVKHSASMYLASRPLWEGYSQVIM</sequence>
<organism evidence="1 2">
    <name type="scientific">Rattus norvegicus</name>
    <name type="common">Rat</name>
    <dbReference type="NCBI Taxonomy" id="10116"/>
    <lineage>
        <taxon>Eukaryota</taxon>
        <taxon>Metazoa</taxon>
        <taxon>Chordata</taxon>
        <taxon>Craniata</taxon>
        <taxon>Vertebrata</taxon>
        <taxon>Euteleostomi</taxon>
        <taxon>Mammalia</taxon>
        <taxon>Eutheria</taxon>
        <taxon>Euarchontoglires</taxon>
        <taxon>Glires</taxon>
        <taxon>Rodentia</taxon>
        <taxon>Myomorpha</taxon>
        <taxon>Muroidea</taxon>
        <taxon>Muridae</taxon>
        <taxon>Murinae</taxon>
        <taxon>Rattus</taxon>
    </lineage>
</organism>
<reference evidence="2" key="1">
    <citation type="submission" date="2005-06" db="EMBL/GenBank/DDBJ databases">
        <authorList>
            <person name="Mural R.J."/>
            <person name="Li P.W."/>
            <person name="Adams M.D."/>
            <person name="Amanatides P.G."/>
            <person name="Baden-Tillson H."/>
            <person name="Barnstead M."/>
            <person name="Chin S.H."/>
            <person name="Dew I."/>
            <person name="Evans C.A."/>
            <person name="Ferriera S."/>
            <person name="Flanigan M."/>
            <person name="Fosler C."/>
            <person name="Glodek A."/>
            <person name="Gu Z."/>
            <person name="Holt R.A."/>
            <person name="Jennings D."/>
            <person name="Kraft C.L."/>
            <person name="Lu F."/>
            <person name="Nguyen T."/>
            <person name="Nusskern D.R."/>
            <person name="Pfannkoch C.M."/>
            <person name="Sitter C."/>
            <person name="Sutton G.G."/>
            <person name="Venter J.C."/>
            <person name="Wang Z."/>
            <person name="Woodage T."/>
            <person name="Zheng X.H."/>
            <person name="Zhong F."/>
        </authorList>
    </citation>
    <scope>NUCLEOTIDE SEQUENCE [LARGE SCALE GENOMIC DNA]</scope>
    <source>
        <strain>BN</strain>
        <strain evidence="2">Sprague-Dawley</strain>
    </source>
</reference>
<name>A6KUX4_RAT</name>